<reference evidence="5 6" key="1">
    <citation type="journal article" date="2018" name="Sci. Rep.">
        <title>Genome sequence of the cauliflower mushroom Sparassis crispa (Hanabiratake) and its association with beneficial usage.</title>
        <authorList>
            <person name="Kiyama R."/>
            <person name="Furutani Y."/>
            <person name="Kawaguchi K."/>
            <person name="Nakanishi T."/>
        </authorList>
    </citation>
    <scope>NUCLEOTIDE SEQUENCE [LARGE SCALE GENOMIC DNA]</scope>
</reference>
<dbReference type="PROSITE" id="PS50245">
    <property type="entry name" value="CAP_GLY_2"/>
    <property type="match status" value="1"/>
</dbReference>
<dbReference type="RefSeq" id="XP_027612607.1">
    <property type="nucleotide sequence ID" value="XM_027756806.1"/>
</dbReference>
<keyword evidence="3" id="KW-0143">Chaperone</keyword>
<sequence>MATQVLPEVGTRLNHLGFLGTVRFVGAVGKTSGVWLGVEWDDPQRGKHDGVKDGSRYFTCIVPNSGSFIRPSAAISYGTSFLTALVSKYVELPRNSDVLETVVLGSSHGAIEVEAVGLDKIRGNLANLERLREVSLDDEGVSSADPPWAIRRTCPGIRGLDMSKNLIPTWDIVASIVTELPLLQRLALNQNRLRPPQDIHLAAAAFRALRELQLSSTMTTWEEMQEVISYMPALRLIEMGYNNLQAIHTDPSATSGINATLEVINLDSNAIRSWSNTCQAVGPYSGLQRVVLGSNCIETIPPLDTPKSPVAHLNHISFSFNLLNSWRDIDTLTLWCPQLESLTLTGNPLVEDPVTGKNARQFAIAKIPSLLVLDAAVITAKERTDSELFYMSHIAKFGPTDENEREREHPRWRALCLKHGKPDNAPVSVQQRQDTLSNRLIEINVRQITELPTNEKSMPRSPDSADATRLRVLPNMSVRTFRMKVIKSLKIARAQHSSVRLWLSLMNGDVVEMDNDTSDLAWWGLEDGSTIVMYVE</sequence>
<gene>
    <name evidence="5" type="ORF">SCP_0400650</name>
</gene>
<dbReference type="GeneID" id="38778611"/>
<dbReference type="Gene3D" id="2.30.30.190">
    <property type="entry name" value="CAP Gly-rich-like domain"/>
    <property type="match status" value="1"/>
</dbReference>
<dbReference type="SUPFAM" id="SSF54236">
    <property type="entry name" value="Ubiquitin-like"/>
    <property type="match status" value="1"/>
</dbReference>
<dbReference type="EMBL" id="BFAD01000004">
    <property type="protein sequence ID" value="GBE81694.1"/>
    <property type="molecule type" value="Genomic_DNA"/>
</dbReference>
<protein>
    <submittedName>
        <fullName evidence="5">RNI-like protein</fullName>
    </submittedName>
</protein>
<dbReference type="PROSITE" id="PS00845">
    <property type="entry name" value="CAP_GLY_1"/>
    <property type="match status" value="1"/>
</dbReference>
<dbReference type="Gene3D" id="3.10.20.90">
    <property type="entry name" value="Phosphatidylinositol 3-kinase Catalytic Subunit, Chain A, domain 1"/>
    <property type="match status" value="1"/>
</dbReference>
<comment type="caution">
    <text evidence="5">The sequence shown here is derived from an EMBL/GenBank/DDBJ whole genome shotgun (WGS) entry which is preliminary data.</text>
</comment>
<organism evidence="5 6">
    <name type="scientific">Sparassis crispa</name>
    <dbReference type="NCBI Taxonomy" id="139825"/>
    <lineage>
        <taxon>Eukaryota</taxon>
        <taxon>Fungi</taxon>
        <taxon>Dikarya</taxon>
        <taxon>Basidiomycota</taxon>
        <taxon>Agaricomycotina</taxon>
        <taxon>Agaricomycetes</taxon>
        <taxon>Polyporales</taxon>
        <taxon>Sparassidaceae</taxon>
        <taxon>Sparassis</taxon>
    </lineage>
</organism>
<dbReference type="AlphaFoldDB" id="A0A401GHL5"/>
<feature type="domain" description="CAP-Gly" evidence="4">
    <location>
        <begin position="26"/>
        <end position="70"/>
    </location>
</feature>
<keyword evidence="2" id="KW-0677">Repeat</keyword>
<dbReference type="Pfam" id="PF01302">
    <property type="entry name" value="CAP_GLY"/>
    <property type="match status" value="1"/>
</dbReference>
<dbReference type="InterPro" id="IPR036859">
    <property type="entry name" value="CAP-Gly_dom_sf"/>
</dbReference>
<dbReference type="PANTHER" id="PTHR18849">
    <property type="entry name" value="LEUCINE RICH REPEAT PROTEIN"/>
    <property type="match status" value="1"/>
</dbReference>
<dbReference type="InterPro" id="IPR029071">
    <property type="entry name" value="Ubiquitin-like_domsf"/>
</dbReference>
<keyword evidence="6" id="KW-1185">Reference proteome</keyword>
<dbReference type="InParanoid" id="A0A401GHL5"/>
<dbReference type="SMART" id="SM01052">
    <property type="entry name" value="CAP_GLY"/>
    <property type="match status" value="1"/>
</dbReference>
<evidence type="ECO:0000256" key="1">
    <source>
        <dbReference type="ARBA" id="ARBA00022614"/>
    </source>
</evidence>
<dbReference type="SUPFAM" id="SSF74924">
    <property type="entry name" value="Cap-Gly domain"/>
    <property type="match status" value="1"/>
</dbReference>
<dbReference type="FunCoup" id="A0A401GHL5">
    <property type="interactions" value="619"/>
</dbReference>
<evidence type="ECO:0000256" key="2">
    <source>
        <dbReference type="ARBA" id="ARBA00022737"/>
    </source>
</evidence>
<dbReference type="Gene3D" id="3.80.10.10">
    <property type="entry name" value="Ribonuclease Inhibitor"/>
    <property type="match status" value="2"/>
</dbReference>
<evidence type="ECO:0000313" key="5">
    <source>
        <dbReference type="EMBL" id="GBE81694.1"/>
    </source>
</evidence>
<dbReference type="STRING" id="139825.A0A401GHL5"/>
<dbReference type="InterPro" id="IPR032675">
    <property type="entry name" value="LRR_dom_sf"/>
</dbReference>
<keyword evidence="1" id="KW-0433">Leucine-rich repeat</keyword>
<evidence type="ECO:0000259" key="4">
    <source>
        <dbReference type="PROSITE" id="PS50245"/>
    </source>
</evidence>
<evidence type="ECO:0000313" key="6">
    <source>
        <dbReference type="Proteomes" id="UP000287166"/>
    </source>
</evidence>
<dbReference type="SUPFAM" id="SSF52058">
    <property type="entry name" value="L domain-like"/>
    <property type="match status" value="1"/>
</dbReference>
<dbReference type="Proteomes" id="UP000287166">
    <property type="component" value="Unassembled WGS sequence"/>
</dbReference>
<dbReference type="InterPro" id="IPR000938">
    <property type="entry name" value="CAP-Gly_domain"/>
</dbReference>
<accession>A0A401GHL5</accession>
<dbReference type="OrthoDB" id="5273213at2759"/>
<proteinExistence type="predicted"/>
<evidence type="ECO:0000256" key="3">
    <source>
        <dbReference type="ARBA" id="ARBA00023186"/>
    </source>
</evidence>
<name>A0A401GHL5_9APHY</name>
<dbReference type="PANTHER" id="PTHR18849:SF0">
    <property type="entry name" value="CILIA- AND FLAGELLA-ASSOCIATED PROTEIN 410-RELATED"/>
    <property type="match status" value="1"/>
</dbReference>